<dbReference type="EMBL" id="JBHTIU010000020">
    <property type="protein sequence ID" value="MFD0868655.1"/>
    <property type="molecule type" value="Genomic_DNA"/>
</dbReference>
<dbReference type="Pfam" id="PF00873">
    <property type="entry name" value="ACR_tran"/>
    <property type="match status" value="1"/>
</dbReference>
<evidence type="ECO:0000313" key="2">
    <source>
        <dbReference type="EMBL" id="MFD0868655.1"/>
    </source>
</evidence>
<feature type="transmembrane region" description="Helical" evidence="1">
    <location>
        <begin position="914"/>
        <end position="941"/>
    </location>
</feature>
<feature type="transmembrane region" description="Helical" evidence="1">
    <location>
        <begin position="460"/>
        <end position="482"/>
    </location>
</feature>
<dbReference type="RefSeq" id="WP_379286723.1">
    <property type="nucleotide sequence ID" value="NZ_JBHTIU010000020.1"/>
</dbReference>
<dbReference type="SUPFAM" id="SSF82714">
    <property type="entry name" value="Multidrug efflux transporter AcrB TolC docking domain, DN and DC subdomains"/>
    <property type="match status" value="2"/>
</dbReference>
<feature type="transmembrane region" description="Helical" evidence="1">
    <location>
        <begin position="383"/>
        <end position="407"/>
    </location>
</feature>
<dbReference type="Gene3D" id="3.30.2090.10">
    <property type="entry name" value="Multidrug efflux transporter AcrB TolC docking domain, DN and DC subdomains"/>
    <property type="match status" value="2"/>
</dbReference>
<feature type="transmembrane region" description="Helical" evidence="1">
    <location>
        <begin position="428"/>
        <end position="448"/>
    </location>
</feature>
<feature type="transmembrane region" description="Helical" evidence="1">
    <location>
        <begin position="993"/>
        <end position="1017"/>
    </location>
</feature>
<dbReference type="InterPro" id="IPR001036">
    <property type="entry name" value="Acrflvin-R"/>
</dbReference>
<accession>A0ABW3D9N8</accession>
<dbReference type="Gene3D" id="3.30.70.1320">
    <property type="entry name" value="Multidrug efflux transporter AcrB pore domain like"/>
    <property type="match status" value="1"/>
</dbReference>
<proteinExistence type="predicted"/>
<organism evidence="2 3">
    <name type="scientific">Paenibacillus residui</name>
    <dbReference type="NCBI Taxonomy" id="629724"/>
    <lineage>
        <taxon>Bacteria</taxon>
        <taxon>Bacillati</taxon>
        <taxon>Bacillota</taxon>
        <taxon>Bacilli</taxon>
        <taxon>Bacillales</taxon>
        <taxon>Paenibacillaceae</taxon>
        <taxon>Paenibacillus</taxon>
    </lineage>
</organism>
<feature type="transmembrane region" description="Helical" evidence="1">
    <location>
        <begin position="538"/>
        <end position="560"/>
    </location>
</feature>
<feature type="transmembrane region" description="Helical" evidence="1">
    <location>
        <begin position="888"/>
        <end position="908"/>
    </location>
</feature>
<evidence type="ECO:0000313" key="3">
    <source>
        <dbReference type="Proteomes" id="UP001597120"/>
    </source>
</evidence>
<dbReference type="PANTHER" id="PTHR32063">
    <property type="match status" value="1"/>
</dbReference>
<dbReference type="Proteomes" id="UP001597120">
    <property type="component" value="Unassembled WGS sequence"/>
</dbReference>
<feature type="transmembrane region" description="Helical" evidence="1">
    <location>
        <begin position="12"/>
        <end position="29"/>
    </location>
</feature>
<dbReference type="SUPFAM" id="SSF82693">
    <property type="entry name" value="Multidrug efflux transporter AcrB pore domain, PN1, PN2, PC1 and PC2 subdomains"/>
    <property type="match status" value="3"/>
</dbReference>
<dbReference type="PANTHER" id="PTHR32063:SF0">
    <property type="entry name" value="SWARMING MOTILITY PROTEIN SWRC"/>
    <property type="match status" value="1"/>
</dbReference>
<keyword evidence="1" id="KW-0812">Transmembrane</keyword>
<reference evidence="3" key="1">
    <citation type="journal article" date="2019" name="Int. J. Syst. Evol. Microbiol.">
        <title>The Global Catalogue of Microorganisms (GCM) 10K type strain sequencing project: providing services to taxonomists for standard genome sequencing and annotation.</title>
        <authorList>
            <consortium name="The Broad Institute Genomics Platform"/>
            <consortium name="The Broad Institute Genome Sequencing Center for Infectious Disease"/>
            <person name="Wu L."/>
            <person name="Ma J."/>
        </authorList>
    </citation>
    <scope>NUCLEOTIDE SEQUENCE [LARGE SCALE GENOMIC DNA]</scope>
    <source>
        <strain evidence="3">CCUG 57263</strain>
    </source>
</reference>
<protein>
    <submittedName>
        <fullName evidence="2">Efflux RND transporter permease subunit</fullName>
    </submittedName>
</protein>
<gene>
    <name evidence="2" type="ORF">ACFQ03_05800</name>
</gene>
<evidence type="ECO:0000256" key="1">
    <source>
        <dbReference type="SAM" id="Phobius"/>
    </source>
</evidence>
<feature type="transmembrane region" description="Helical" evidence="1">
    <location>
        <begin position="862"/>
        <end position="881"/>
    </location>
</feature>
<keyword evidence="3" id="KW-1185">Reference proteome</keyword>
<feature type="transmembrane region" description="Helical" evidence="1">
    <location>
        <begin position="331"/>
        <end position="350"/>
    </location>
</feature>
<comment type="caution">
    <text evidence="2">The sequence shown here is derived from an EMBL/GenBank/DDBJ whole genome shotgun (WGS) entry which is preliminary data.</text>
</comment>
<feature type="transmembrane region" description="Helical" evidence="1">
    <location>
        <begin position="357"/>
        <end position="377"/>
    </location>
</feature>
<keyword evidence="1" id="KW-0472">Membrane</keyword>
<dbReference type="InterPro" id="IPR027463">
    <property type="entry name" value="AcrB_DN_DC_subdom"/>
</dbReference>
<name>A0ABW3D9N8_9BACL</name>
<dbReference type="Gene3D" id="1.20.1640.10">
    <property type="entry name" value="Multidrug efflux transporter AcrB transmembrane domain"/>
    <property type="match status" value="2"/>
</dbReference>
<dbReference type="PRINTS" id="PR00702">
    <property type="entry name" value="ACRIFLAVINRP"/>
</dbReference>
<feature type="transmembrane region" description="Helical" evidence="1">
    <location>
        <begin position="962"/>
        <end position="981"/>
    </location>
</feature>
<dbReference type="SUPFAM" id="SSF82866">
    <property type="entry name" value="Multidrug efflux transporter AcrB transmembrane domain"/>
    <property type="match status" value="2"/>
</dbReference>
<dbReference type="Gene3D" id="3.30.70.1430">
    <property type="entry name" value="Multidrug efflux transporter AcrB pore domain"/>
    <property type="match status" value="2"/>
</dbReference>
<keyword evidence="1" id="KW-1133">Transmembrane helix</keyword>
<sequence length="1044" mass="112476">MKLVDVSVKRPVGVVMVVLAILALGFVSLKNLAVDLFPNINLPIVVVATSYQGAGPQEVENLVSRPVESAVSSVQGVNTIQSTSQPNSSLVVLMFDSGVNLDTAVAEVREKVDQMKSFLPDNANDPSVLRFDPQQIPVMSIGLNGDKPEVLQDIAENQIVPMLERVNGVGSVSVQGGKTREIQLELNRAEMKRYGISSGQIVQALSGENRSASAGVIAKGDKDLQIRVQGEYTSLDDIANTLLMLPQGGYIRISDVAEMKDTYKEQNSLTKVNGESALVLSVQKRSNANTVKVADGLNKAIVKINQELGDRAKLSVVMDTSIFIKESISSVINNMILGGAISVFILLLFLRSLRATLVIGISIPIAVISTFSLMYFTGQTVNVLSMGGLALGIGMMVDCSIIILENITRHRRNGATLIEAAKQGASELGSAVIASTTTSLVVFLPIVFVKGIASDLFVPLALTVSFSLIASLVVSLTLVPMLSSKMLKLKTHEEVRNGNGGKQVGKGLFSRFTAWFGGIIKVYKKLLKWVLSHRKTTVTLTIVILVGSLALVPFIGMEFFPASDQGQITINIETDTGSNLHETEKAADQVSEMLKPYADLIETNYLSIGSGGGFGGSGTNTASFNIQLIPANERSMTTSQMMVELQEKTASIPGAEIVVTEASAGLGTGNPVQIQINGPDYAVLSELADQVVWTISQIDGIHNAQSSISAGRPEIQVHVNREAAAQYGLSYQQVLQEAETGFNGRVATRYREDGYEYDVRILLPEGERKTISDLEMMMLPTATGQLIPLSAVADLQQIQGPSEIQRQNQERQVNVTSDIVGRDLGGVITDINAALSGMNFPEGYSYSMGGQAEDMMESFQDLAMALVFSIFLVYIVMAVQFESVLHPLVIMFAMPTMFVGVMLGLFVTGKPLSVPALIGLIMLAGIVVNNAIVLIDYINVLRRRGVDRTEAIMQAGTTRLRPIWMTTLTTVLAMIPLALGIGEGGESQAPLAVVIIFGLMVSSCFTLFLIPVMYTLFDDMAGWFKRLFRRKKKDSTIVPTGING</sequence>
<dbReference type="Gene3D" id="3.30.70.1440">
    <property type="entry name" value="Multidrug efflux transporter AcrB pore domain"/>
    <property type="match status" value="1"/>
</dbReference>